<dbReference type="GO" id="GO:0046983">
    <property type="term" value="F:protein dimerization activity"/>
    <property type="evidence" value="ECO:0007669"/>
    <property type="project" value="InterPro"/>
</dbReference>
<dbReference type="Pfam" id="PF14215">
    <property type="entry name" value="bHLH-MYC_N"/>
    <property type="match status" value="1"/>
</dbReference>
<keyword evidence="1" id="KW-0805">Transcription regulation</keyword>
<dbReference type="EMBL" id="MVGT01002856">
    <property type="protein sequence ID" value="OVA06337.1"/>
    <property type="molecule type" value="Genomic_DNA"/>
</dbReference>
<dbReference type="PANTHER" id="PTHR46196">
    <property type="entry name" value="TRANSCRIPTION FACTOR BHLH155-LIKE ISOFORM X1-RELATED"/>
    <property type="match status" value="1"/>
</dbReference>
<feature type="domain" description="BHLH" evidence="4">
    <location>
        <begin position="656"/>
        <end position="705"/>
    </location>
</feature>
<reference evidence="5 6" key="1">
    <citation type="journal article" date="2017" name="Mol. Plant">
        <title>The Genome of Medicinal Plant Macleaya cordata Provides New Insights into Benzylisoquinoline Alkaloids Metabolism.</title>
        <authorList>
            <person name="Liu X."/>
            <person name="Liu Y."/>
            <person name="Huang P."/>
            <person name="Ma Y."/>
            <person name="Qing Z."/>
            <person name="Tang Q."/>
            <person name="Cao H."/>
            <person name="Cheng P."/>
            <person name="Zheng Y."/>
            <person name="Yuan Z."/>
            <person name="Zhou Y."/>
            <person name="Liu J."/>
            <person name="Tang Z."/>
            <person name="Zhuo Y."/>
            <person name="Zhang Y."/>
            <person name="Yu L."/>
            <person name="Huang J."/>
            <person name="Yang P."/>
            <person name="Peng Q."/>
            <person name="Zhang J."/>
            <person name="Jiang W."/>
            <person name="Zhang Z."/>
            <person name="Lin K."/>
            <person name="Ro D.K."/>
            <person name="Chen X."/>
            <person name="Xiong X."/>
            <person name="Shang Y."/>
            <person name="Huang S."/>
            <person name="Zeng J."/>
        </authorList>
    </citation>
    <scope>NUCLEOTIDE SEQUENCE [LARGE SCALE GENOMIC DNA]</scope>
    <source>
        <strain evidence="6">cv. BLH2017</strain>
        <tissue evidence="5">Root</tissue>
    </source>
</reference>
<dbReference type="InterPro" id="IPR011598">
    <property type="entry name" value="bHLH_dom"/>
</dbReference>
<evidence type="ECO:0000313" key="6">
    <source>
        <dbReference type="Proteomes" id="UP000195402"/>
    </source>
</evidence>
<name>A0A200Q7I6_MACCD</name>
<dbReference type="PANTHER" id="PTHR46196:SF2">
    <property type="entry name" value="TRANSCRIPTION FACTOR BHLH157"/>
    <property type="match status" value="1"/>
</dbReference>
<dbReference type="OrthoDB" id="1883654at2759"/>
<proteinExistence type="predicted"/>
<feature type="region of interest" description="Disordered" evidence="3">
    <location>
        <begin position="634"/>
        <end position="672"/>
    </location>
</feature>
<dbReference type="PROSITE" id="PS50888">
    <property type="entry name" value="BHLH"/>
    <property type="match status" value="1"/>
</dbReference>
<evidence type="ECO:0000256" key="3">
    <source>
        <dbReference type="SAM" id="MobiDB-lite"/>
    </source>
</evidence>
<dbReference type="AlphaFoldDB" id="A0A200Q7I6"/>
<organism evidence="5 6">
    <name type="scientific">Macleaya cordata</name>
    <name type="common">Five-seeded plume-poppy</name>
    <name type="synonym">Bocconia cordata</name>
    <dbReference type="NCBI Taxonomy" id="56857"/>
    <lineage>
        <taxon>Eukaryota</taxon>
        <taxon>Viridiplantae</taxon>
        <taxon>Streptophyta</taxon>
        <taxon>Embryophyta</taxon>
        <taxon>Tracheophyta</taxon>
        <taxon>Spermatophyta</taxon>
        <taxon>Magnoliopsida</taxon>
        <taxon>Ranunculales</taxon>
        <taxon>Papaveraceae</taxon>
        <taxon>Papaveroideae</taxon>
        <taxon>Macleaya</taxon>
    </lineage>
</organism>
<dbReference type="GO" id="GO:0003700">
    <property type="term" value="F:DNA-binding transcription factor activity"/>
    <property type="evidence" value="ECO:0007669"/>
    <property type="project" value="InterPro"/>
</dbReference>
<comment type="caution">
    <text evidence="5">The sequence shown here is derived from an EMBL/GenBank/DDBJ whole genome shotgun (WGS) entry which is preliminary data.</text>
</comment>
<dbReference type="STRING" id="56857.A0A200Q7I6"/>
<keyword evidence="2" id="KW-0804">Transcription</keyword>
<evidence type="ECO:0000256" key="2">
    <source>
        <dbReference type="ARBA" id="ARBA00023163"/>
    </source>
</evidence>
<dbReference type="Pfam" id="PF23176">
    <property type="entry name" value="bHLH_LHW"/>
    <property type="match status" value="1"/>
</dbReference>
<feature type="compositionally biased region" description="Basic and acidic residues" evidence="3">
    <location>
        <begin position="657"/>
        <end position="672"/>
    </location>
</feature>
<dbReference type="InParanoid" id="A0A200Q7I6"/>
<feature type="region of interest" description="Disordered" evidence="3">
    <location>
        <begin position="599"/>
        <end position="621"/>
    </location>
</feature>
<evidence type="ECO:0000313" key="5">
    <source>
        <dbReference type="EMBL" id="OVA06337.1"/>
    </source>
</evidence>
<accession>A0A200Q7I6</accession>
<evidence type="ECO:0000256" key="1">
    <source>
        <dbReference type="ARBA" id="ARBA00023015"/>
    </source>
</evidence>
<dbReference type="InterPro" id="IPR025610">
    <property type="entry name" value="MYC/MYB_N"/>
</dbReference>
<dbReference type="Proteomes" id="UP000195402">
    <property type="component" value="Unassembled WGS sequence"/>
</dbReference>
<keyword evidence="6" id="KW-1185">Reference proteome</keyword>
<dbReference type="InterPro" id="IPR043561">
    <property type="entry name" value="LHW-like"/>
</dbReference>
<gene>
    <name evidence="5" type="ORF">BVC80_8881g30</name>
</gene>
<evidence type="ECO:0000259" key="4">
    <source>
        <dbReference type="PROSITE" id="PS50888"/>
    </source>
</evidence>
<sequence length="873" mass="94920">MNSRIKEVLKCLCCNNGWSYGVFWRVNRQNPMLLTLEDAYFEQQIGIVIDKMLQQVHMLGEGVIGQAAFTGKHRWMFADTYCGEWGPTGSVDNQDVFQDNSQFHQQFSSGIKTIAVISVAPEGVVQFGSTHKILERVDFAGQIRSLFRQPERVEGILLSGNSPALNSETYNPTGVVDSGFSSGTAFSNYWNINAMHSDNCSELMGKTQSAMVLPHSSPFTVGLQIDNMTPVMNNSSLNLRSQFQNAEAGQAISPPPNMQLQHVLSQKPSSSAENSATRYPNMSTWASNLTPFEQQMMSGTGRLETPNTFSANPNSVSCMNTFQNFQGDATSASFETSGLLNTATHTQFLEVNRPIGSSQGNNIQHSIPLIHSTERQLEKGSNNFHTYQGENPVNDLSQFIVQSLEHSNRSISPINESPQTLGVASTSCGLALGDPFSGIPVNDANNTLQNSTNDTVNSLGLGCDGKENSFALPMQLSSDTDLFGSLGLTFGQNQERGCWDDIMLPVGSGGHSNLSNGTSECVSELDAGSVPRPEEDFFAEFEQLLDGGDGNAVCHTNKPSSEDHLSTPTITGAGNASVYGNQTQLAGLSCVGGSMDGLLTNGEPQKKTMHRNQKEAPPRSQVGAWIDDSYGINAEPAVTTQPKKPEEPAKPTRKRARPGESTRPRPKDRQQIQDRVKELRELVPNGGKCSIDALFGRTVKHMVFLESVAKYADKLKQADEPKMIGDESGVVLKDNTSGCGATWAFEVGGKTMVCPIIVEDLNPPGQLLVEMLCEDGGFFLEIADIIRGFGLTILKGVMEVREDKIWARFVVEANRNITRMDIFLSLVQLLQQTATGGISSNDQPSNVVESAVPFTNYQKSPIPLTIGEADRLQ</sequence>
<dbReference type="OMA" id="DDCCSLN"/>
<protein>
    <submittedName>
        <fullName evidence="5">Myc-type</fullName>
    </submittedName>
</protein>